<accession>S8C3H1</accession>
<feature type="domain" description="OCRE" evidence="2">
    <location>
        <begin position="280"/>
        <end position="328"/>
    </location>
</feature>
<feature type="region of interest" description="Disordered" evidence="1">
    <location>
        <begin position="229"/>
        <end position="279"/>
    </location>
</feature>
<dbReference type="InterPro" id="IPR041591">
    <property type="entry name" value="OCRE"/>
</dbReference>
<comment type="caution">
    <text evidence="3">The sequence shown here is derived from an EMBL/GenBank/DDBJ whole genome shotgun (WGS) entry which is preliminary data.</text>
</comment>
<dbReference type="GO" id="GO:0005682">
    <property type="term" value="C:U5 snRNP"/>
    <property type="evidence" value="ECO:0007669"/>
    <property type="project" value="InterPro"/>
</dbReference>
<reference evidence="3 4" key="1">
    <citation type="journal article" date="2013" name="BMC Genomics">
        <title>The miniature genome of a carnivorous plant Genlisea aurea contains a low number of genes and short non-coding sequences.</title>
        <authorList>
            <person name="Leushkin E.V."/>
            <person name="Sutormin R.A."/>
            <person name="Nabieva E.R."/>
            <person name="Penin A.A."/>
            <person name="Kondrashov A.S."/>
            <person name="Logacheva M.D."/>
        </authorList>
    </citation>
    <scope>NUCLEOTIDE SEQUENCE [LARGE SCALE GENOMIC DNA]</scope>
</reference>
<dbReference type="Proteomes" id="UP000015453">
    <property type="component" value="Unassembled WGS sequence"/>
</dbReference>
<feature type="non-terminal residue" evidence="3">
    <location>
        <position position="330"/>
    </location>
</feature>
<sequence>EKRVRFPKGKKVKVADKTVDVVGEEIPSKDPRLAARDRAARRNTFLEEHTDDVINDRGSDVKKAEVQYEDNETFVEEGIAVDPFNLEKEREEGFFDENGNYVEYINRNEVKDAWLDSLDSHTKYTGKSSIPTISDDKPVELSTEVLAEINKRISDILHPGETVLRGLKRLKGSTDKKHKMSVETKRLFDQLTEDAMALMDDGYNDVYDKKQEQFAIDAGGFESLVSSRKGKGGVLETPSQGNDDVFDMFGDDDSGAAANPASNGSGSASSQLPEDGGLQHDYVYDESSGYYYSSSLGYFYDPSTGLYGCAASGVWYSYDVESGTYNEVRQ</sequence>
<name>S8C3H1_9LAMI</name>
<evidence type="ECO:0000259" key="2">
    <source>
        <dbReference type="Pfam" id="PF17780"/>
    </source>
</evidence>
<proteinExistence type="predicted"/>
<dbReference type="OrthoDB" id="331341at2759"/>
<protein>
    <recommendedName>
        <fullName evidence="2">OCRE domain-containing protein</fullName>
    </recommendedName>
</protein>
<dbReference type="AlphaFoldDB" id="S8C3H1"/>
<dbReference type="Pfam" id="PF17780">
    <property type="entry name" value="OCRE"/>
    <property type="match status" value="1"/>
</dbReference>
<feature type="non-terminal residue" evidence="3">
    <location>
        <position position="1"/>
    </location>
</feature>
<dbReference type="EMBL" id="AUSU01006920">
    <property type="protein sequence ID" value="EPS61335.1"/>
    <property type="molecule type" value="Genomic_DNA"/>
</dbReference>
<keyword evidence="4" id="KW-1185">Reference proteome</keyword>
<dbReference type="PANTHER" id="PTHR13138:SF3">
    <property type="entry name" value="CD2 ANTIGEN CYTOPLASMIC TAIL-BINDING PROTEIN 2"/>
    <property type="match status" value="1"/>
</dbReference>
<dbReference type="PANTHER" id="PTHR13138">
    <property type="entry name" value="PROTEIN LIN1"/>
    <property type="match status" value="1"/>
</dbReference>
<organism evidence="3 4">
    <name type="scientific">Genlisea aurea</name>
    <dbReference type="NCBI Taxonomy" id="192259"/>
    <lineage>
        <taxon>Eukaryota</taxon>
        <taxon>Viridiplantae</taxon>
        <taxon>Streptophyta</taxon>
        <taxon>Embryophyta</taxon>
        <taxon>Tracheophyta</taxon>
        <taxon>Spermatophyta</taxon>
        <taxon>Magnoliopsida</taxon>
        <taxon>eudicotyledons</taxon>
        <taxon>Gunneridae</taxon>
        <taxon>Pentapetalae</taxon>
        <taxon>asterids</taxon>
        <taxon>lamiids</taxon>
        <taxon>Lamiales</taxon>
        <taxon>Lentibulariaceae</taxon>
        <taxon>Genlisea</taxon>
    </lineage>
</organism>
<evidence type="ECO:0000313" key="4">
    <source>
        <dbReference type="Proteomes" id="UP000015453"/>
    </source>
</evidence>
<feature type="compositionally biased region" description="Acidic residues" evidence="1">
    <location>
        <begin position="244"/>
        <end position="254"/>
    </location>
</feature>
<evidence type="ECO:0000313" key="3">
    <source>
        <dbReference type="EMBL" id="EPS61335.1"/>
    </source>
</evidence>
<gene>
    <name evidence="3" type="ORF">M569_13462</name>
</gene>
<evidence type="ECO:0000256" key="1">
    <source>
        <dbReference type="SAM" id="MobiDB-lite"/>
    </source>
</evidence>
<feature type="compositionally biased region" description="Low complexity" evidence="1">
    <location>
        <begin position="255"/>
        <end position="270"/>
    </location>
</feature>
<dbReference type="InterPro" id="IPR039905">
    <property type="entry name" value="CD2BP2/Lin1"/>
</dbReference>